<feature type="binding site" evidence="4">
    <location>
        <position position="171"/>
    </location>
    <ligand>
        <name>Zn(2+)</name>
        <dbReference type="ChEBI" id="CHEBI:29105"/>
    </ligand>
</feature>
<keyword evidence="7" id="KW-1185">Reference proteome</keyword>
<evidence type="ECO:0000256" key="3">
    <source>
        <dbReference type="ARBA" id="ARBA00023027"/>
    </source>
</evidence>
<feature type="active site" description="Proton acceptor" evidence="4">
    <location>
        <position position="137"/>
    </location>
</feature>
<evidence type="ECO:0000256" key="1">
    <source>
        <dbReference type="ARBA" id="ARBA00012928"/>
    </source>
</evidence>
<feature type="binding site" evidence="4">
    <location>
        <position position="148"/>
    </location>
    <ligand>
        <name>Zn(2+)</name>
        <dbReference type="ChEBI" id="CHEBI:29105"/>
    </ligand>
</feature>
<dbReference type="Gene3D" id="3.30.1600.10">
    <property type="entry name" value="SIR2/SIRT2 'Small Domain"/>
    <property type="match status" value="1"/>
</dbReference>
<dbReference type="PANTHER" id="PTHR11085">
    <property type="entry name" value="NAD-DEPENDENT PROTEIN DEACYLASE SIRTUIN-5, MITOCHONDRIAL-RELATED"/>
    <property type="match status" value="1"/>
</dbReference>
<feature type="domain" description="Deacetylase sirtuin-type" evidence="5">
    <location>
        <begin position="20"/>
        <end position="269"/>
    </location>
</feature>
<keyword evidence="4" id="KW-0479">Metal-binding</keyword>
<accession>A0A7Z7LDV9</accession>
<keyword evidence="4" id="KW-0862">Zinc</keyword>
<evidence type="ECO:0000256" key="4">
    <source>
        <dbReference type="PROSITE-ProRule" id="PRU00236"/>
    </source>
</evidence>
<dbReference type="GO" id="GO:0046872">
    <property type="term" value="F:metal ion binding"/>
    <property type="evidence" value="ECO:0007669"/>
    <property type="project" value="UniProtKB-KW"/>
</dbReference>
<dbReference type="PROSITE" id="PS50305">
    <property type="entry name" value="SIRTUIN"/>
    <property type="match status" value="1"/>
</dbReference>
<feature type="binding site" evidence="4">
    <location>
        <position position="145"/>
    </location>
    <ligand>
        <name>Zn(2+)</name>
        <dbReference type="ChEBI" id="CHEBI:29105"/>
    </ligand>
</feature>
<evidence type="ECO:0000256" key="2">
    <source>
        <dbReference type="ARBA" id="ARBA00022679"/>
    </source>
</evidence>
<dbReference type="PANTHER" id="PTHR11085:SF4">
    <property type="entry name" value="NAD-DEPENDENT PROTEIN DEACYLASE"/>
    <property type="match status" value="1"/>
</dbReference>
<dbReference type="InterPro" id="IPR050134">
    <property type="entry name" value="NAD-dep_sirtuin_deacylases"/>
</dbReference>
<gene>
    <name evidence="6" type="primary">cobB</name>
    <name evidence="6" type="ORF">MESINF_0751</name>
</gene>
<dbReference type="AlphaFoldDB" id="A0A7Z7LDV9"/>
<dbReference type="Gene3D" id="3.40.50.1220">
    <property type="entry name" value="TPP-binding domain"/>
    <property type="match status" value="1"/>
</dbReference>
<evidence type="ECO:0000313" key="7">
    <source>
        <dbReference type="Proteomes" id="UP000250796"/>
    </source>
</evidence>
<protein>
    <recommendedName>
        <fullName evidence="1">protein acetyllysine N-acetyltransferase</fullName>
        <ecNumber evidence="1">2.3.1.286</ecNumber>
    </recommendedName>
</protein>
<dbReference type="Pfam" id="PF02146">
    <property type="entry name" value="SIR2"/>
    <property type="match status" value="1"/>
</dbReference>
<evidence type="ECO:0000313" key="6">
    <source>
        <dbReference type="EMBL" id="SSC12200.1"/>
    </source>
</evidence>
<feature type="binding site" evidence="4">
    <location>
        <position position="169"/>
    </location>
    <ligand>
        <name>Zn(2+)</name>
        <dbReference type="ChEBI" id="CHEBI:29105"/>
    </ligand>
</feature>
<proteinExistence type="predicted"/>
<dbReference type="NCBIfam" id="NF001753">
    <property type="entry name" value="PRK00481.1-3"/>
    <property type="match status" value="1"/>
</dbReference>
<dbReference type="SUPFAM" id="SSF52467">
    <property type="entry name" value="DHS-like NAD/FAD-binding domain"/>
    <property type="match status" value="1"/>
</dbReference>
<dbReference type="EMBL" id="LS974202">
    <property type="protein sequence ID" value="SSC12200.1"/>
    <property type="molecule type" value="Genomic_DNA"/>
</dbReference>
<dbReference type="GO" id="GO:0016787">
    <property type="term" value="F:hydrolase activity"/>
    <property type="evidence" value="ECO:0007669"/>
    <property type="project" value="UniProtKB-KW"/>
</dbReference>
<dbReference type="InterPro" id="IPR003000">
    <property type="entry name" value="Sirtuin"/>
</dbReference>
<keyword evidence="2" id="KW-0808">Transferase</keyword>
<dbReference type="InterPro" id="IPR029035">
    <property type="entry name" value="DHS-like_NAD/FAD-binding_dom"/>
</dbReference>
<dbReference type="KEGG" id="minf:MESINF_0751"/>
<dbReference type="InterPro" id="IPR026590">
    <property type="entry name" value="Ssirtuin_cat_dom"/>
</dbReference>
<evidence type="ECO:0000259" key="5">
    <source>
        <dbReference type="PROSITE" id="PS50305"/>
    </source>
</evidence>
<organism evidence="6 7">
    <name type="scientific">Mesotoga infera</name>
    <dbReference type="NCBI Taxonomy" id="1236046"/>
    <lineage>
        <taxon>Bacteria</taxon>
        <taxon>Thermotogati</taxon>
        <taxon>Thermotogota</taxon>
        <taxon>Thermotogae</taxon>
        <taxon>Kosmotogales</taxon>
        <taxon>Kosmotogaceae</taxon>
        <taxon>Mesotoga</taxon>
    </lineage>
</organism>
<dbReference type="GO" id="GO:0070403">
    <property type="term" value="F:NAD+ binding"/>
    <property type="evidence" value="ECO:0007669"/>
    <property type="project" value="InterPro"/>
</dbReference>
<reference evidence="6 7" key="1">
    <citation type="submission" date="2017-01" db="EMBL/GenBank/DDBJ databases">
        <authorList>
            <person name="Erauso G."/>
        </authorList>
    </citation>
    <scope>NUCLEOTIDE SEQUENCE [LARGE SCALE GENOMIC DNA]</scope>
    <source>
        <strain evidence="6">MESINF1</strain>
    </source>
</reference>
<dbReference type="Proteomes" id="UP000250796">
    <property type="component" value="Chromosome MESINF"/>
</dbReference>
<sequence>MEQHRKNALSEDKVRPVKTPTDEAVSFFELLKSSSKTVVLTGAGVSVASGIPDFRSSGGLYSKVSPEVFELDFFLGNPAAYYRIARERIHTMADRDPNPTHFMLSRLQREGMIGEIITQNIDGLQQRAGAKDVIELHGSVSSFSCMKCHRRYSRDELEKLLEESEIPLCSCSGLIKPDIVFFGEMLPAEAIRRAERAAVDSELFVAMGSSLVVYPAAQFPVMAKSSGATLAIVNRDSTGLDYMADHIFNVTLEKFSGEVLALLDARHQQ</sequence>
<keyword evidence="6" id="KW-0378">Hydrolase</keyword>
<dbReference type="InterPro" id="IPR026591">
    <property type="entry name" value="Sirtuin_cat_small_dom_sf"/>
</dbReference>
<keyword evidence="3" id="KW-0520">NAD</keyword>
<dbReference type="EC" id="2.3.1.286" evidence="1"/>
<dbReference type="GO" id="GO:0017136">
    <property type="term" value="F:histone deacetylase activity, NAD-dependent"/>
    <property type="evidence" value="ECO:0007669"/>
    <property type="project" value="TreeGrafter"/>
</dbReference>
<name>A0A7Z7LDV9_9BACT</name>